<dbReference type="PANTHER" id="PTHR43553">
    <property type="entry name" value="HEAVY METAL TRANSPORTER"/>
    <property type="match status" value="1"/>
</dbReference>
<feature type="domain" description="ABC transporter" evidence="9">
    <location>
        <begin position="4"/>
        <end position="232"/>
    </location>
</feature>
<gene>
    <name evidence="10" type="ORF">KHM83_07845</name>
</gene>
<keyword evidence="5" id="KW-0547">Nucleotide-binding</keyword>
<accession>A0ABS5PN32</accession>
<evidence type="ECO:0000259" key="9">
    <source>
        <dbReference type="PROSITE" id="PS50893"/>
    </source>
</evidence>
<evidence type="ECO:0000256" key="1">
    <source>
        <dbReference type="ARBA" id="ARBA00004202"/>
    </source>
</evidence>
<reference evidence="10 11" key="1">
    <citation type="submission" date="2021-05" db="EMBL/GenBank/DDBJ databases">
        <title>Fusibacter ferrireducens sp. nov., an anaerobic, sulfur- and Fe-reducing bacterium isolated from the mangrove sediment.</title>
        <authorList>
            <person name="Qiu D."/>
        </authorList>
    </citation>
    <scope>NUCLEOTIDE SEQUENCE [LARGE SCALE GENOMIC DNA]</scope>
    <source>
        <strain evidence="10 11">DSM 12116</strain>
    </source>
</reference>
<dbReference type="InterPro" id="IPR003593">
    <property type="entry name" value="AAA+_ATPase"/>
</dbReference>
<sequence length="232" mass="25932">MSVIKCEDLSFAYGTQRVLEGVSFHIEKGEKIGIIGLNGSGKSTLLRLMIGLLKAESGTMHVLGMPVQRKNLKALHRRVGYVFQNVDEQLFMPTVYDDIAFGLKGILPVDKVSESVEAILKRFHIMHLRDKAPFQLSGGEKRAVAIATVMVMAPEIVLMDEPTEGLDARMRRKMTAFVKASPETFVISSHDSTFIRDICDRVIVLKAGHLIRIDTPEVLFDDFDFLEANELI</sequence>
<dbReference type="CDD" id="cd03225">
    <property type="entry name" value="ABC_cobalt_CbiO_domain1"/>
    <property type="match status" value="1"/>
</dbReference>
<evidence type="ECO:0000313" key="10">
    <source>
        <dbReference type="EMBL" id="MBS7526585.1"/>
    </source>
</evidence>
<keyword evidence="8" id="KW-0472">Membrane</keyword>
<dbReference type="InterPro" id="IPR050095">
    <property type="entry name" value="ECF_ABC_transporter_ATP-bd"/>
</dbReference>
<name>A0ABS5PN32_9FIRM</name>
<dbReference type="SMART" id="SM00382">
    <property type="entry name" value="AAA"/>
    <property type="match status" value="1"/>
</dbReference>
<evidence type="ECO:0000256" key="2">
    <source>
        <dbReference type="ARBA" id="ARBA00005417"/>
    </source>
</evidence>
<dbReference type="PROSITE" id="PS50893">
    <property type="entry name" value="ABC_TRANSPORTER_2"/>
    <property type="match status" value="1"/>
</dbReference>
<organism evidence="10 11">
    <name type="scientific">Fusibacter paucivorans</name>
    <dbReference type="NCBI Taxonomy" id="76009"/>
    <lineage>
        <taxon>Bacteria</taxon>
        <taxon>Bacillati</taxon>
        <taxon>Bacillota</taxon>
        <taxon>Clostridia</taxon>
        <taxon>Eubacteriales</taxon>
        <taxon>Eubacteriales Family XII. Incertae Sedis</taxon>
        <taxon>Fusibacter</taxon>
    </lineage>
</organism>
<dbReference type="PROSITE" id="PS00211">
    <property type="entry name" value="ABC_TRANSPORTER_1"/>
    <property type="match status" value="1"/>
</dbReference>
<proteinExistence type="inferred from homology"/>
<keyword evidence="4" id="KW-1003">Cell membrane</keyword>
<evidence type="ECO:0000256" key="4">
    <source>
        <dbReference type="ARBA" id="ARBA00022475"/>
    </source>
</evidence>
<evidence type="ECO:0000313" key="11">
    <source>
        <dbReference type="Proteomes" id="UP000746471"/>
    </source>
</evidence>
<dbReference type="InterPro" id="IPR027417">
    <property type="entry name" value="P-loop_NTPase"/>
</dbReference>
<keyword evidence="7" id="KW-1278">Translocase</keyword>
<dbReference type="GO" id="GO:0005524">
    <property type="term" value="F:ATP binding"/>
    <property type="evidence" value="ECO:0007669"/>
    <property type="project" value="UniProtKB-KW"/>
</dbReference>
<protein>
    <submittedName>
        <fullName evidence="10">ABC transporter ATP-binding protein</fullName>
    </submittedName>
</protein>
<evidence type="ECO:0000256" key="7">
    <source>
        <dbReference type="ARBA" id="ARBA00022967"/>
    </source>
</evidence>
<evidence type="ECO:0000256" key="8">
    <source>
        <dbReference type="ARBA" id="ARBA00023136"/>
    </source>
</evidence>
<dbReference type="InterPro" id="IPR003439">
    <property type="entry name" value="ABC_transporter-like_ATP-bd"/>
</dbReference>
<evidence type="ECO:0000256" key="3">
    <source>
        <dbReference type="ARBA" id="ARBA00022448"/>
    </source>
</evidence>
<dbReference type="Pfam" id="PF00005">
    <property type="entry name" value="ABC_tran"/>
    <property type="match status" value="1"/>
</dbReference>
<comment type="caution">
    <text evidence="10">The sequence shown here is derived from an EMBL/GenBank/DDBJ whole genome shotgun (WGS) entry which is preliminary data.</text>
</comment>
<dbReference type="InterPro" id="IPR015856">
    <property type="entry name" value="ABC_transpr_CbiO/EcfA_su"/>
</dbReference>
<comment type="similarity">
    <text evidence="2">Belongs to the ABC transporter superfamily.</text>
</comment>
<dbReference type="Proteomes" id="UP000746471">
    <property type="component" value="Unassembled WGS sequence"/>
</dbReference>
<dbReference type="RefSeq" id="WP_213236443.1">
    <property type="nucleotide sequence ID" value="NZ_JAHBCL010000011.1"/>
</dbReference>
<evidence type="ECO:0000256" key="6">
    <source>
        <dbReference type="ARBA" id="ARBA00022840"/>
    </source>
</evidence>
<dbReference type="InterPro" id="IPR017871">
    <property type="entry name" value="ABC_transporter-like_CS"/>
</dbReference>
<comment type="subcellular location">
    <subcellularLocation>
        <location evidence="1">Cell membrane</location>
        <topology evidence="1">Peripheral membrane protein</topology>
    </subcellularLocation>
</comment>
<keyword evidence="11" id="KW-1185">Reference proteome</keyword>
<dbReference type="Gene3D" id="3.40.50.300">
    <property type="entry name" value="P-loop containing nucleotide triphosphate hydrolases"/>
    <property type="match status" value="1"/>
</dbReference>
<evidence type="ECO:0000256" key="5">
    <source>
        <dbReference type="ARBA" id="ARBA00022741"/>
    </source>
</evidence>
<dbReference type="SUPFAM" id="SSF52540">
    <property type="entry name" value="P-loop containing nucleoside triphosphate hydrolases"/>
    <property type="match status" value="1"/>
</dbReference>
<keyword evidence="3" id="KW-0813">Transport</keyword>
<keyword evidence="6 10" id="KW-0067">ATP-binding</keyword>
<dbReference type="EMBL" id="JAHBCL010000011">
    <property type="protein sequence ID" value="MBS7526585.1"/>
    <property type="molecule type" value="Genomic_DNA"/>
</dbReference>